<feature type="region of interest" description="Disordered" evidence="1">
    <location>
        <begin position="329"/>
        <end position="362"/>
    </location>
</feature>
<sequence>MSEKPEDDPGIQPELSRASVPDSMSMRNLEPDREAACLPTVPENHDDKEFAREPNSPKTDKRSNTNERHGELAGYPDLRERFAAIEKKIDVVDVLFGLQYVDQSAAGNDSDSSSDTEPPSIAPYYFKFVRETTHLIRATRISFENQQRSLLLEKAQKRARRAAKQNRDDSLDQESARQISTAAFLKGEPATVMWLDWEHFLARTRELEACIMTPIAALTGEPEPQVILGLRTRLDSAELSTKPSSNRPANKMINTEDPAGQGPLPERVKILSHALVAIFALHIAKDSPPSFTEDGFMVLLRPFKPLIFYEKRLREFLVDLETHFENFDGANGKPSPLPGTDGADAALGSTTEEDKGSKRTAPGPNFTWIGDYRRVEYLQASSISITALLHLRCLMKFIDDEIKPKLEYVNSDKCRKIFFHDLWHLFKPGNEIVDQEEKQAYRIIRVQIPPHNIELPWLRYKKPATGPKTPATIHCAYIDFDGKQFGPVSVNFDIPPFGGLKDVKSLPIYPLRFAKDSQLRQNLIKRGKMLLEVTKFKPMYYMGFALDTGDEIDSPVVVDFTEALADENRREGAPKIESIRTASDKNGQHVYEGFCCLRQPVWSDAHFDSFLTDDLVKRLLPDTPFGAPSLILSPRPLEETQAGSEDEPTDEEFVVMTYRVLGFVLRSRKWAQLDLTFLRNEITDARNSTLSAFERLELPHGHREMVKSLVTQHFRDRRSACAGDGQTDLIKGKGKGLILLLHGAPGVGKTTTAEGVAELFQKPLFQITCGDLGTTARDVENELEKNFALASRWGCILLLDEADVFLSARELHDFKRNGLVAVFLRVLEYYAGVLFLTTNRIGDFDEAFSSRIHMSLYYPELDELKTKKVFKLNLGLIQERFDRQNRKITYDASSIEHFAEQHFREHKYSRWNGRQIRNACQTALALAEFDAHGGDTRHEVNRDVVVELQLKHFSLVQAACLEFGRYLGDIRGTQGDQRAVNNQFRARTDMPRHLSASVDESSPGAKDGRHSGSLSGPHYPGQGDSYQPLMNAGYPCGPTSNMASVYIQHPQQGQPIRLMGNGGNRVYETQQGSSHPGSQQVQMDPRPYHHQEPQMGFNQQGQGWGNPNSGMTYHPAGQPLQGQPLQGQPLQEQAQYVYGSMQHGISTQSHATATADPSMQPSHFGGLGGRSGMGGGPEAGGSTS</sequence>
<name>A0ABR1HRT4_9HYPO</name>
<feature type="region of interest" description="Disordered" evidence="1">
    <location>
        <begin position="987"/>
        <end position="1025"/>
    </location>
</feature>
<feature type="region of interest" description="Disordered" evidence="1">
    <location>
        <begin position="1147"/>
        <end position="1184"/>
    </location>
</feature>
<organism evidence="3 4">
    <name type="scientific">Neonectria punicea</name>
    <dbReference type="NCBI Taxonomy" id="979145"/>
    <lineage>
        <taxon>Eukaryota</taxon>
        <taxon>Fungi</taxon>
        <taxon>Dikarya</taxon>
        <taxon>Ascomycota</taxon>
        <taxon>Pezizomycotina</taxon>
        <taxon>Sordariomycetes</taxon>
        <taxon>Hypocreomycetidae</taxon>
        <taxon>Hypocreales</taxon>
        <taxon>Nectriaceae</taxon>
        <taxon>Neonectria</taxon>
    </lineage>
</organism>
<evidence type="ECO:0000313" key="4">
    <source>
        <dbReference type="Proteomes" id="UP001498476"/>
    </source>
</evidence>
<dbReference type="PANTHER" id="PTHR46411:SF2">
    <property type="entry name" value="AAA+ ATPASE DOMAIN-CONTAINING PROTEIN"/>
    <property type="match status" value="1"/>
</dbReference>
<dbReference type="InterPro" id="IPR003593">
    <property type="entry name" value="AAA+_ATPase"/>
</dbReference>
<feature type="domain" description="AAA+ ATPase" evidence="2">
    <location>
        <begin position="735"/>
        <end position="860"/>
    </location>
</feature>
<evidence type="ECO:0000313" key="3">
    <source>
        <dbReference type="EMBL" id="KAK7423575.1"/>
    </source>
</evidence>
<dbReference type="Proteomes" id="UP001498476">
    <property type="component" value="Unassembled WGS sequence"/>
</dbReference>
<dbReference type="EMBL" id="JAZAVJ010000009">
    <property type="protein sequence ID" value="KAK7423575.1"/>
    <property type="molecule type" value="Genomic_DNA"/>
</dbReference>
<dbReference type="InterPro" id="IPR054289">
    <property type="entry name" value="DUF7025"/>
</dbReference>
<dbReference type="Gene3D" id="3.40.50.300">
    <property type="entry name" value="P-loop containing nucleotide triphosphate hydrolases"/>
    <property type="match status" value="1"/>
</dbReference>
<feature type="region of interest" description="Disordered" evidence="1">
    <location>
        <begin position="1"/>
        <end position="73"/>
    </location>
</feature>
<feature type="compositionally biased region" description="Gly residues" evidence="1">
    <location>
        <begin position="1165"/>
        <end position="1184"/>
    </location>
</feature>
<feature type="compositionally biased region" description="Basic and acidic residues" evidence="1">
    <location>
        <begin position="58"/>
        <end position="73"/>
    </location>
</feature>
<dbReference type="PANTHER" id="PTHR46411">
    <property type="entry name" value="FAMILY ATPASE, PUTATIVE-RELATED"/>
    <property type="match status" value="1"/>
</dbReference>
<comment type="caution">
    <text evidence="3">The sequence shown here is derived from an EMBL/GenBank/DDBJ whole genome shotgun (WGS) entry which is preliminary data.</text>
</comment>
<reference evidence="3 4" key="1">
    <citation type="journal article" date="2025" name="Microbiol. Resour. Announc.">
        <title>Draft genome sequences for Neonectria magnoliae and Neonectria punicea, canker pathogens of Liriodendron tulipifera and Acer saccharum in West Virginia.</title>
        <authorList>
            <person name="Petronek H.M."/>
            <person name="Kasson M.T."/>
            <person name="Metheny A.M."/>
            <person name="Stauder C.M."/>
            <person name="Lovett B."/>
            <person name="Lynch S.C."/>
            <person name="Garnas J.R."/>
            <person name="Kasson L.R."/>
            <person name="Stajich J.E."/>
        </authorList>
    </citation>
    <scope>NUCLEOTIDE SEQUENCE [LARGE SCALE GENOMIC DNA]</scope>
    <source>
        <strain evidence="3 4">NRRL 64653</strain>
    </source>
</reference>
<dbReference type="InterPro" id="IPR027417">
    <property type="entry name" value="P-loop_NTPase"/>
</dbReference>
<feature type="compositionally biased region" description="Basic and acidic residues" evidence="1">
    <location>
        <begin position="43"/>
        <end position="52"/>
    </location>
</feature>
<accession>A0ABR1HRT4</accession>
<proteinExistence type="predicted"/>
<feature type="compositionally biased region" description="Polar residues" evidence="1">
    <location>
        <begin position="1147"/>
        <end position="1161"/>
    </location>
</feature>
<dbReference type="InterPro" id="IPR056599">
    <property type="entry name" value="AAA_lid_fung"/>
</dbReference>
<feature type="compositionally biased region" description="Polar residues" evidence="1">
    <location>
        <begin position="238"/>
        <end position="248"/>
    </location>
</feature>
<evidence type="ECO:0000259" key="2">
    <source>
        <dbReference type="SMART" id="SM00382"/>
    </source>
</evidence>
<dbReference type="SMART" id="SM00382">
    <property type="entry name" value="AAA"/>
    <property type="match status" value="1"/>
</dbReference>
<protein>
    <recommendedName>
        <fullName evidence="2">AAA+ ATPase domain-containing protein</fullName>
    </recommendedName>
</protein>
<gene>
    <name evidence="3" type="ORF">QQX98_001033</name>
</gene>
<evidence type="ECO:0000256" key="1">
    <source>
        <dbReference type="SAM" id="MobiDB-lite"/>
    </source>
</evidence>
<feature type="region of interest" description="Disordered" evidence="1">
    <location>
        <begin position="238"/>
        <end position="261"/>
    </location>
</feature>
<keyword evidence="4" id="KW-1185">Reference proteome</keyword>
<dbReference type="Pfam" id="PF00004">
    <property type="entry name" value="AAA"/>
    <property type="match status" value="1"/>
</dbReference>
<dbReference type="Pfam" id="PF23232">
    <property type="entry name" value="AAA_lid_13"/>
    <property type="match status" value="1"/>
</dbReference>
<dbReference type="Pfam" id="PF22942">
    <property type="entry name" value="DUF7025"/>
    <property type="match status" value="1"/>
</dbReference>
<dbReference type="SUPFAM" id="SSF52540">
    <property type="entry name" value="P-loop containing nucleoside triphosphate hydrolases"/>
    <property type="match status" value="1"/>
</dbReference>
<dbReference type="InterPro" id="IPR003959">
    <property type="entry name" value="ATPase_AAA_core"/>
</dbReference>